<dbReference type="RefSeq" id="WP_343914408.1">
    <property type="nucleotide sequence ID" value="NZ_BAAAGE010000006.1"/>
</dbReference>
<feature type="chain" id="PRO_5046608409" description="CarboxypepD_reg-like domain-containing protein" evidence="1">
    <location>
        <begin position="21"/>
        <end position="253"/>
    </location>
</feature>
<protein>
    <recommendedName>
        <fullName evidence="4">CarboxypepD_reg-like domain-containing protein</fullName>
    </recommendedName>
</protein>
<comment type="caution">
    <text evidence="2">The sequence shown here is derived from an EMBL/GenBank/DDBJ whole genome shotgun (WGS) entry which is preliminary data.</text>
</comment>
<organism evidence="2 3">
    <name type="scientific">Aquimarina litoralis</name>
    <dbReference type="NCBI Taxonomy" id="584605"/>
    <lineage>
        <taxon>Bacteria</taxon>
        <taxon>Pseudomonadati</taxon>
        <taxon>Bacteroidota</taxon>
        <taxon>Flavobacteriia</taxon>
        <taxon>Flavobacteriales</taxon>
        <taxon>Flavobacteriaceae</taxon>
        <taxon>Aquimarina</taxon>
    </lineage>
</organism>
<keyword evidence="3" id="KW-1185">Reference proteome</keyword>
<reference evidence="2 3" key="1">
    <citation type="journal article" date="2019" name="Int. J. Syst. Evol. Microbiol.">
        <title>The Global Catalogue of Microorganisms (GCM) 10K type strain sequencing project: providing services to taxonomists for standard genome sequencing and annotation.</title>
        <authorList>
            <consortium name="The Broad Institute Genomics Platform"/>
            <consortium name="The Broad Institute Genome Sequencing Center for Infectious Disease"/>
            <person name="Wu L."/>
            <person name="Ma J."/>
        </authorList>
    </citation>
    <scope>NUCLEOTIDE SEQUENCE [LARGE SCALE GENOMIC DNA]</scope>
    <source>
        <strain evidence="2 3">JCM 15974</strain>
    </source>
</reference>
<feature type="signal peptide" evidence="1">
    <location>
        <begin position="1"/>
        <end position="20"/>
    </location>
</feature>
<evidence type="ECO:0000256" key="1">
    <source>
        <dbReference type="SAM" id="SignalP"/>
    </source>
</evidence>
<sequence>MIKTLRVLLLFLLINSFSFGQNTRLKGTIVADSLQGFAINIVNYTKKIGTTNDQNGFFEIPASAQDSIIFSSVQYKVISVVISEDDLKNEAFKVILYPLVQKLDQVNVSNVKLSGDITKDTKEIQLKPHLDNRILGLPVRNIKQPTLEVRRIYTASSGPVDLLLNSLNGRLKKLKKLKELADLERLIEKGERAFDTKFFTDDLGLPDSLISDFVYYCSEDAYFEDLLENTKRLSLLEFFQKKAKSYKEFKGID</sequence>
<dbReference type="Proteomes" id="UP001501758">
    <property type="component" value="Unassembled WGS sequence"/>
</dbReference>
<gene>
    <name evidence="2" type="ORF">GCM10009430_44030</name>
</gene>
<evidence type="ECO:0008006" key="4">
    <source>
        <dbReference type="Google" id="ProtNLM"/>
    </source>
</evidence>
<evidence type="ECO:0000313" key="2">
    <source>
        <dbReference type="EMBL" id="GAA0731637.1"/>
    </source>
</evidence>
<dbReference type="EMBL" id="BAAAGE010000006">
    <property type="protein sequence ID" value="GAA0731637.1"/>
    <property type="molecule type" value="Genomic_DNA"/>
</dbReference>
<keyword evidence="1" id="KW-0732">Signal</keyword>
<accession>A0ABN1J863</accession>
<name>A0ABN1J863_9FLAO</name>
<proteinExistence type="predicted"/>
<evidence type="ECO:0000313" key="3">
    <source>
        <dbReference type="Proteomes" id="UP001501758"/>
    </source>
</evidence>